<keyword evidence="2" id="KW-1185">Reference proteome</keyword>
<dbReference type="Proteomes" id="UP000676246">
    <property type="component" value="Unassembled WGS sequence"/>
</dbReference>
<accession>A0A940YCZ3</accession>
<name>A0A940YCZ3_9BURK</name>
<gene>
    <name evidence="1" type="ORF">KAK03_06300</name>
</gene>
<dbReference type="EMBL" id="JAGQDD010000003">
    <property type="protein sequence ID" value="MBQ0930095.1"/>
    <property type="molecule type" value="Genomic_DNA"/>
</dbReference>
<evidence type="ECO:0000313" key="1">
    <source>
        <dbReference type="EMBL" id="MBQ0930095.1"/>
    </source>
</evidence>
<protein>
    <submittedName>
        <fullName evidence="1">SEC-C domain-containing protein</fullName>
    </submittedName>
</protein>
<organism evidence="1 2">
    <name type="scientific">Ideonella alba</name>
    <dbReference type="NCBI Taxonomy" id="2824118"/>
    <lineage>
        <taxon>Bacteria</taxon>
        <taxon>Pseudomonadati</taxon>
        <taxon>Pseudomonadota</taxon>
        <taxon>Betaproteobacteria</taxon>
        <taxon>Burkholderiales</taxon>
        <taxon>Sphaerotilaceae</taxon>
        <taxon>Ideonella</taxon>
    </lineage>
</organism>
<dbReference type="Gene3D" id="3.10.450.50">
    <property type="match status" value="1"/>
</dbReference>
<evidence type="ECO:0000313" key="2">
    <source>
        <dbReference type="Proteomes" id="UP000676246"/>
    </source>
</evidence>
<dbReference type="SUPFAM" id="SSF103642">
    <property type="entry name" value="Sec-C motif"/>
    <property type="match status" value="1"/>
</dbReference>
<dbReference type="InterPro" id="IPR004027">
    <property type="entry name" value="SEC_C_motif"/>
</dbReference>
<sequence>MLDDSIARDLDAAMMVRRDNQPGFDTPTGILTQMRGTLYEGLISQIEARADPATLELGFHLLSMAEDSCRDVHSLLETITRKTQTDGRRHDVTLASSTDPSGVTFHCNPKPSVEAVATLENHCVKRKYALRAPRWFGISISPAGDVQFGVTLDFPWEASDEMERLTAGMKAPLQVRDALPKFVRDARRMKLGRNDPCHCGSGIKYKKCCMP</sequence>
<comment type="caution">
    <text evidence="1">The sequence shown here is derived from an EMBL/GenBank/DDBJ whole genome shotgun (WGS) entry which is preliminary data.</text>
</comment>
<proteinExistence type="predicted"/>
<dbReference type="Pfam" id="PF02810">
    <property type="entry name" value="SEC-C"/>
    <property type="match status" value="1"/>
</dbReference>
<reference evidence="1 2" key="1">
    <citation type="submission" date="2021-04" db="EMBL/GenBank/DDBJ databases">
        <title>The genome sequence of Ideonella sp. 3Y2.</title>
        <authorList>
            <person name="Liu Y."/>
        </authorList>
    </citation>
    <scope>NUCLEOTIDE SEQUENCE [LARGE SCALE GENOMIC DNA]</scope>
    <source>
        <strain evidence="1 2">3Y2</strain>
    </source>
</reference>
<dbReference type="AlphaFoldDB" id="A0A940YCZ3"/>